<reference evidence="9" key="1">
    <citation type="journal article" date="2019" name="Int. J. Syst. Evol. Microbiol.">
        <title>The Global Catalogue of Microorganisms (GCM) 10K type strain sequencing project: providing services to taxonomists for standard genome sequencing and annotation.</title>
        <authorList>
            <consortium name="The Broad Institute Genomics Platform"/>
            <consortium name="The Broad Institute Genome Sequencing Center for Infectious Disease"/>
            <person name="Wu L."/>
            <person name="Ma J."/>
        </authorList>
    </citation>
    <scope>NUCLEOTIDE SEQUENCE [LARGE SCALE GENOMIC DNA]</scope>
    <source>
        <strain evidence="9">CGMCC 1.12404</strain>
    </source>
</reference>
<dbReference type="Proteomes" id="UP000617979">
    <property type="component" value="Unassembled WGS sequence"/>
</dbReference>
<gene>
    <name evidence="8" type="primary">qcrA</name>
    <name evidence="8" type="ORF">GCM10007416_09460</name>
</gene>
<evidence type="ECO:0000313" key="9">
    <source>
        <dbReference type="Proteomes" id="UP000617979"/>
    </source>
</evidence>
<sequence>MSEKKSEQQKPGMSRRRFLTYTIASTGGFLASGVLFPMIRFAVDPLLQKGTDTKYVDVGPVDEFGSKPKSVEFRIKRKDGWYMKEDGEKATAWVAKHGAEILALSPICKHLGCTVHWEGGGHLNHFYCPCHGGLYTKDGVNVPGTPPNGPLDTYAYKVENGRLLLGPITKRGGGA</sequence>
<comment type="caution">
    <text evidence="8">The sequence shown here is derived from an EMBL/GenBank/DDBJ whole genome shotgun (WGS) entry which is preliminary data.</text>
</comment>
<dbReference type="InterPro" id="IPR014349">
    <property type="entry name" value="Rieske_Fe-S_prot"/>
</dbReference>
<protein>
    <submittedName>
        <fullName evidence="8">Menaquinol-cytochrome C reductase iron-sulfur subunit</fullName>
    </submittedName>
</protein>
<keyword evidence="4" id="KW-0411">Iron-sulfur</keyword>
<evidence type="ECO:0000313" key="8">
    <source>
        <dbReference type="EMBL" id="GGA38623.1"/>
    </source>
</evidence>
<evidence type="ECO:0000256" key="3">
    <source>
        <dbReference type="ARBA" id="ARBA00023004"/>
    </source>
</evidence>
<dbReference type="EMBL" id="BMEX01000003">
    <property type="protein sequence ID" value="GGA38623.1"/>
    <property type="molecule type" value="Genomic_DNA"/>
</dbReference>
<dbReference type="CDD" id="cd03467">
    <property type="entry name" value="Rieske"/>
    <property type="match status" value="1"/>
</dbReference>
<evidence type="ECO:0000256" key="2">
    <source>
        <dbReference type="ARBA" id="ARBA00022723"/>
    </source>
</evidence>
<keyword evidence="6" id="KW-0812">Transmembrane</keyword>
<accession>A0ABQ1G857</accession>
<proteinExistence type="predicted"/>
<dbReference type="PROSITE" id="PS51296">
    <property type="entry name" value="RIESKE"/>
    <property type="match status" value="1"/>
</dbReference>
<evidence type="ECO:0000256" key="5">
    <source>
        <dbReference type="ARBA" id="ARBA00023157"/>
    </source>
</evidence>
<evidence type="ECO:0000256" key="1">
    <source>
        <dbReference type="ARBA" id="ARBA00022714"/>
    </source>
</evidence>
<keyword evidence="6" id="KW-1133">Transmembrane helix</keyword>
<dbReference type="Pfam" id="PF00355">
    <property type="entry name" value="Rieske"/>
    <property type="match status" value="1"/>
</dbReference>
<feature type="transmembrane region" description="Helical" evidence="6">
    <location>
        <begin position="21"/>
        <end position="43"/>
    </location>
</feature>
<dbReference type="PROSITE" id="PS51318">
    <property type="entry name" value="TAT"/>
    <property type="match status" value="1"/>
</dbReference>
<keyword evidence="3" id="KW-0408">Iron</keyword>
<evidence type="ECO:0000259" key="7">
    <source>
        <dbReference type="PROSITE" id="PS51296"/>
    </source>
</evidence>
<dbReference type="InterPro" id="IPR036922">
    <property type="entry name" value="Rieske_2Fe-2S_sf"/>
</dbReference>
<dbReference type="PANTHER" id="PTHR10134">
    <property type="entry name" value="CYTOCHROME B-C1 COMPLEX SUBUNIT RIESKE, MITOCHONDRIAL"/>
    <property type="match status" value="1"/>
</dbReference>
<dbReference type="InterPro" id="IPR017941">
    <property type="entry name" value="Rieske_2Fe-2S"/>
</dbReference>
<keyword evidence="2" id="KW-0479">Metal-binding</keyword>
<keyword evidence="9" id="KW-1185">Reference proteome</keyword>
<keyword evidence="1" id="KW-0001">2Fe-2S</keyword>
<name>A0ABQ1G857_9BACL</name>
<feature type="domain" description="Rieske" evidence="7">
    <location>
        <begin position="68"/>
        <end position="165"/>
    </location>
</feature>
<dbReference type="SUPFAM" id="SSF50022">
    <property type="entry name" value="ISP domain"/>
    <property type="match status" value="1"/>
</dbReference>
<organism evidence="8 9">
    <name type="scientific">Kroppenstedtia guangzhouensis</name>
    <dbReference type="NCBI Taxonomy" id="1274356"/>
    <lineage>
        <taxon>Bacteria</taxon>
        <taxon>Bacillati</taxon>
        <taxon>Bacillota</taxon>
        <taxon>Bacilli</taxon>
        <taxon>Bacillales</taxon>
        <taxon>Thermoactinomycetaceae</taxon>
        <taxon>Kroppenstedtia</taxon>
    </lineage>
</organism>
<keyword evidence="6" id="KW-0472">Membrane</keyword>
<keyword evidence="5" id="KW-1015">Disulfide bond</keyword>
<dbReference type="InterPro" id="IPR006311">
    <property type="entry name" value="TAT_signal"/>
</dbReference>
<evidence type="ECO:0000256" key="6">
    <source>
        <dbReference type="SAM" id="Phobius"/>
    </source>
</evidence>
<evidence type="ECO:0000256" key="4">
    <source>
        <dbReference type="ARBA" id="ARBA00023014"/>
    </source>
</evidence>
<dbReference type="Gene3D" id="2.102.10.10">
    <property type="entry name" value="Rieske [2Fe-2S] iron-sulphur domain"/>
    <property type="match status" value="1"/>
</dbReference>